<accession>A0A445BTY8</accession>
<sequence length="231" mass="25482">MATENVYVVVYPNGEISLTSKGVTFVCDDPLWIMIPPQTSFEEQKNVILMNTGLVGKKEITKLTYRMQVAVTNSFTYQKVQIKSDQQVSMMFSYHRGIESIYSLELCVCLQHVDRSSSSSNNVVQHGNVGAADLMPFQEIFRPRSPTFNAFVTHGQAAGNCSRCPPLSNRVASPEGNVGWLADTSDEVEIEDDSGEEAEVVPETQPIHRERDLPSRVESGGGSSGDIVSWT</sequence>
<dbReference type="Proteomes" id="UP000289738">
    <property type="component" value="Chromosome A08"/>
</dbReference>
<dbReference type="EMBL" id="SDMP01000008">
    <property type="protein sequence ID" value="RYR42066.1"/>
    <property type="molecule type" value="Genomic_DNA"/>
</dbReference>
<feature type="region of interest" description="Disordered" evidence="1">
    <location>
        <begin position="189"/>
        <end position="231"/>
    </location>
</feature>
<feature type="compositionally biased region" description="Basic and acidic residues" evidence="1">
    <location>
        <begin position="206"/>
        <end position="215"/>
    </location>
</feature>
<protein>
    <submittedName>
        <fullName evidence="2">Uncharacterized protein</fullName>
    </submittedName>
</protein>
<gene>
    <name evidence="2" type="ORF">Ahy_A08g038513</name>
</gene>
<feature type="compositionally biased region" description="Acidic residues" evidence="1">
    <location>
        <begin position="189"/>
        <end position="200"/>
    </location>
</feature>
<proteinExistence type="predicted"/>
<name>A0A445BTY8_ARAHY</name>
<comment type="caution">
    <text evidence="2">The sequence shown here is derived from an EMBL/GenBank/DDBJ whole genome shotgun (WGS) entry which is preliminary data.</text>
</comment>
<keyword evidence="3" id="KW-1185">Reference proteome</keyword>
<evidence type="ECO:0000313" key="3">
    <source>
        <dbReference type="Proteomes" id="UP000289738"/>
    </source>
</evidence>
<evidence type="ECO:0000313" key="2">
    <source>
        <dbReference type="EMBL" id="RYR42066.1"/>
    </source>
</evidence>
<dbReference type="AlphaFoldDB" id="A0A445BTY8"/>
<organism evidence="2 3">
    <name type="scientific">Arachis hypogaea</name>
    <name type="common">Peanut</name>
    <dbReference type="NCBI Taxonomy" id="3818"/>
    <lineage>
        <taxon>Eukaryota</taxon>
        <taxon>Viridiplantae</taxon>
        <taxon>Streptophyta</taxon>
        <taxon>Embryophyta</taxon>
        <taxon>Tracheophyta</taxon>
        <taxon>Spermatophyta</taxon>
        <taxon>Magnoliopsida</taxon>
        <taxon>eudicotyledons</taxon>
        <taxon>Gunneridae</taxon>
        <taxon>Pentapetalae</taxon>
        <taxon>rosids</taxon>
        <taxon>fabids</taxon>
        <taxon>Fabales</taxon>
        <taxon>Fabaceae</taxon>
        <taxon>Papilionoideae</taxon>
        <taxon>50 kb inversion clade</taxon>
        <taxon>dalbergioids sensu lato</taxon>
        <taxon>Dalbergieae</taxon>
        <taxon>Pterocarpus clade</taxon>
        <taxon>Arachis</taxon>
    </lineage>
</organism>
<evidence type="ECO:0000256" key="1">
    <source>
        <dbReference type="SAM" id="MobiDB-lite"/>
    </source>
</evidence>
<reference evidence="2 3" key="1">
    <citation type="submission" date="2019-01" db="EMBL/GenBank/DDBJ databases">
        <title>Sequencing of cultivated peanut Arachis hypogaea provides insights into genome evolution and oil improvement.</title>
        <authorList>
            <person name="Chen X."/>
        </authorList>
    </citation>
    <scope>NUCLEOTIDE SEQUENCE [LARGE SCALE GENOMIC DNA]</scope>
    <source>
        <strain evidence="3">cv. Fuhuasheng</strain>
        <tissue evidence="2">Leaves</tissue>
    </source>
</reference>